<evidence type="ECO:0000256" key="1">
    <source>
        <dbReference type="SAM" id="MobiDB-lite"/>
    </source>
</evidence>
<dbReference type="GO" id="GO:0010972">
    <property type="term" value="P:negative regulation of G2/M transition of mitotic cell cycle"/>
    <property type="evidence" value="ECO:0007669"/>
    <property type="project" value="TreeGrafter"/>
</dbReference>
<reference evidence="2" key="1">
    <citation type="journal article" date="2023" name="G3 (Bethesda)">
        <title>Whole genome assembly and annotation of the endangered Caribbean coral Acropora cervicornis.</title>
        <authorList>
            <person name="Selwyn J.D."/>
            <person name="Vollmer S.V."/>
        </authorList>
    </citation>
    <scope>NUCLEOTIDE SEQUENCE</scope>
    <source>
        <strain evidence="2">K2</strain>
    </source>
</reference>
<feature type="region of interest" description="Disordered" evidence="1">
    <location>
        <begin position="275"/>
        <end position="317"/>
    </location>
</feature>
<gene>
    <name evidence="2" type="ORF">P5673_016149</name>
</gene>
<dbReference type="EMBL" id="JARQWQ010000034">
    <property type="protein sequence ID" value="KAK2561019.1"/>
    <property type="molecule type" value="Genomic_DNA"/>
</dbReference>
<dbReference type="InterPro" id="IPR026187">
    <property type="entry name" value="Aven"/>
</dbReference>
<feature type="compositionally biased region" description="Basic and acidic residues" evidence="1">
    <location>
        <begin position="154"/>
        <end position="164"/>
    </location>
</feature>
<evidence type="ECO:0000313" key="3">
    <source>
        <dbReference type="Proteomes" id="UP001249851"/>
    </source>
</evidence>
<evidence type="ECO:0000313" key="2">
    <source>
        <dbReference type="EMBL" id="KAK2561019.1"/>
    </source>
</evidence>
<sequence length="317" mass="35238">MRPDEHKRKQRADYKKKHGISSKKAQPKGDKETSKDEREAQHLEKVDLGENDQANQHQFARRKVNSNWERYEEANPAAHFCFQSEKDWDQELLSSSSEETASALNIDFVALATSLNNVPLHKRLNISVDCLSLPRAMLHRMNQPGLSKTSINNERIESGSKSESKVASANKRQVNHHKTGVTIANGSPEQFNSDTKKSTTSSQSCDNMVMKVKPSGKTSHQPPPAKSNNMEEIKTSLKDAYNSVSNAASINGVAGKGMEPDTVITNEDEELEFLLSLDSPRVKPSSDFSSSLKQNTGNQSARDDDNGLEDWLDSILD</sequence>
<name>A0AAD9V4J5_ACRCE</name>
<feature type="compositionally biased region" description="Basic and acidic residues" evidence="1">
    <location>
        <begin position="1"/>
        <end position="13"/>
    </location>
</feature>
<dbReference type="AlphaFoldDB" id="A0AAD9V4J5"/>
<organism evidence="2 3">
    <name type="scientific">Acropora cervicornis</name>
    <name type="common">Staghorn coral</name>
    <dbReference type="NCBI Taxonomy" id="6130"/>
    <lineage>
        <taxon>Eukaryota</taxon>
        <taxon>Metazoa</taxon>
        <taxon>Cnidaria</taxon>
        <taxon>Anthozoa</taxon>
        <taxon>Hexacorallia</taxon>
        <taxon>Scleractinia</taxon>
        <taxon>Astrocoeniina</taxon>
        <taxon>Acroporidae</taxon>
        <taxon>Acropora</taxon>
    </lineage>
</organism>
<protein>
    <recommendedName>
        <fullName evidence="4">Cell death regulator Aven</fullName>
    </recommendedName>
</protein>
<evidence type="ECO:0008006" key="4">
    <source>
        <dbReference type="Google" id="ProtNLM"/>
    </source>
</evidence>
<feature type="compositionally biased region" description="Polar residues" evidence="1">
    <location>
        <begin position="182"/>
        <end position="193"/>
    </location>
</feature>
<reference evidence="2" key="2">
    <citation type="journal article" date="2023" name="Science">
        <title>Genomic signatures of disease resistance in endangered staghorn corals.</title>
        <authorList>
            <person name="Vollmer S.V."/>
            <person name="Selwyn J.D."/>
            <person name="Despard B.A."/>
            <person name="Roesel C.L."/>
        </authorList>
    </citation>
    <scope>NUCLEOTIDE SEQUENCE</scope>
    <source>
        <strain evidence="2">K2</strain>
    </source>
</reference>
<feature type="region of interest" description="Disordered" evidence="1">
    <location>
        <begin position="1"/>
        <end position="57"/>
    </location>
</feature>
<comment type="caution">
    <text evidence="2">The sequence shown here is derived from an EMBL/GenBank/DDBJ whole genome shotgun (WGS) entry which is preliminary data.</text>
</comment>
<feature type="region of interest" description="Disordered" evidence="1">
    <location>
        <begin position="145"/>
        <end position="207"/>
    </location>
</feature>
<proteinExistence type="predicted"/>
<dbReference type="Proteomes" id="UP001249851">
    <property type="component" value="Unassembled WGS sequence"/>
</dbReference>
<feature type="compositionally biased region" description="Acidic residues" evidence="1">
    <location>
        <begin position="306"/>
        <end position="317"/>
    </location>
</feature>
<feature type="compositionally biased region" description="Polar residues" evidence="1">
    <location>
        <begin position="286"/>
        <end position="300"/>
    </location>
</feature>
<accession>A0AAD9V4J5</accession>
<dbReference type="PANTHER" id="PTHR16524:SF2">
    <property type="entry name" value="CELL DEATH REGULATOR AVEN"/>
    <property type="match status" value="1"/>
</dbReference>
<keyword evidence="3" id="KW-1185">Reference proteome</keyword>
<dbReference type="PANTHER" id="PTHR16524">
    <property type="entry name" value="CELL DEATH REGULATOR AVEN"/>
    <property type="match status" value="1"/>
</dbReference>
<feature type="compositionally biased region" description="Basic and acidic residues" evidence="1">
    <location>
        <begin position="27"/>
        <end position="48"/>
    </location>
</feature>